<name>S4VC67_KLEPN</name>
<protein>
    <submittedName>
        <fullName evidence="1">Uncharacterized protein</fullName>
    </submittedName>
</protein>
<organism evidence="1">
    <name type="scientific">Klebsiella pneumoniae</name>
    <dbReference type="NCBI Taxonomy" id="573"/>
    <lineage>
        <taxon>Bacteria</taxon>
        <taxon>Pseudomonadati</taxon>
        <taxon>Pseudomonadota</taxon>
        <taxon>Gammaproteobacteria</taxon>
        <taxon>Enterobacterales</taxon>
        <taxon>Enterobacteriaceae</taxon>
        <taxon>Klebsiella/Raoultella group</taxon>
        <taxon>Klebsiella</taxon>
        <taxon>Klebsiella pneumoniae complex</taxon>
    </lineage>
</organism>
<sequence length="237" mass="26818">MLLVSPEGLVEQLDQRVKSAVQEAKPIHLVADVTECLPSSDRTLVSTGQTFHIELIRFLNHFGDEIVTQALNLAVKAFGVGLIFVHRLDHEHLVLKANPLLDRFLWKGSGTDSSFILRVLLTPFIHGFVVTFDEILFQLVKLKVDVIQLVTDFIGLADGYGKSVHERHTEFQQEATSFCFQAMKAFQLSRITDLLTSQLSYFLRWNFTTLAQLEIRCRQTGLSTPDVKVYVDNTEAL</sequence>
<proteinExistence type="predicted"/>
<dbReference type="EMBL" id="JX442976">
    <property type="protein sequence ID" value="AGO62664.1"/>
    <property type="molecule type" value="Genomic_DNA"/>
</dbReference>
<keyword evidence="1" id="KW-0614">Plasmid</keyword>
<geneLocation type="plasmid" evidence="1">
    <name>IncA/C-LS6</name>
</geneLocation>
<reference evidence="1" key="1">
    <citation type="submission" date="2012-07" db="EMBL/GenBank/DDBJ databases">
        <authorList>
            <person name="c a."/>
        </authorList>
    </citation>
    <scope>NUCLEOTIDE SEQUENCE</scope>
    <source>
        <strain evidence="1">LS6</strain>
        <plasmid evidence="1">IncA/C-LS6</plasmid>
    </source>
</reference>
<evidence type="ECO:0000313" key="1">
    <source>
        <dbReference type="EMBL" id="AGO62664.1"/>
    </source>
</evidence>
<accession>S4VC67</accession>
<dbReference type="AlphaFoldDB" id="S4VC67"/>
<reference evidence="1" key="2">
    <citation type="journal article" date="2013" name="J. Antimicrob. Chemother.">
        <title>Reversion to susceptibility of a carbapenem-resistant clinical isolate of Klebsiella pneumoniae producing KPC-3.</title>
        <authorList>
            <person name="Villa L."/>
            <person name="Capone A."/>
            <person name="Fortini D."/>
            <person name="Dolejska M."/>
            <person name="Rodriguez I."/>
            <person name="Taglietti F."/>
            <person name="De Paolis P."/>
            <person name="Petrosillo N."/>
            <person name="Carattoli A."/>
        </authorList>
    </citation>
    <scope>NUCLEOTIDE SEQUENCE</scope>
    <source>
        <strain evidence="1">LS6</strain>
        <plasmid evidence="1">IncA/C-LS6</plasmid>
    </source>
</reference>